<gene>
    <name evidence="1" type="ORF">FMOSSE_LOCUS14869</name>
</gene>
<keyword evidence="2" id="KW-1185">Reference proteome</keyword>
<dbReference type="Proteomes" id="UP000789375">
    <property type="component" value="Unassembled WGS sequence"/>
</dbReference>
<reference evidence="1" key="1">
    <citation type="submission" date="2021-06" db="EMBL/GenBank/DDBJ databases">
        <authorList>
            <person name="Kallberg Y."/>
            <person name="Tangrot J."/>
            <person name="Rosling A."/>
        </authorList>
    </citation>
    <scope>NUCLEOTIDE SEQUENCE</scope>
    <source>
        <strain evidence="1">87-6 pot B 2015</strain>
    </source>
</reference>
<organism evidence="1 2">
    <name type="scientific">Funneliformis mosseae</name>
    <name type="common">Endomycorrhizal fungus</name>
    <name type="synonym">Glomus mosseae</name>
    <dbReference type="NCBI Taxonomy" id="27381"/>
    <lineage>
        <taxon>Eukaryota</taxon>
        <taxon>Fungi</taxon>
        <taxon>Fungi incertae sedis</taxon>
        <taxon>Mucoromycota</taxon>
        <taxon>Glomeromycotina</taxon>
        <taxon>Glomeromycetes</taxon>
        <taxon>Glomerales</taxon>
        <taxon>Glomeraceae</taxon>
        <taxon>Funneliformis</taxon>
    </lineage>
</organism>
<evidence type="ECO:0000313" key="2">
    <source>
        <dbReference type="Proteomes" id="UP000789375"/>
    </source>
</evidence>
<evidence type="ECO:0000313" key="1">
    <source>
        <dbReference type="EMBL" id="CAG8719267.1"/>
    </source>
</evidence>
<accession>A0A9N9NBS0</accession>
<dbReference type="EMBL" id="CAJVPP010012922">
    <property type="protein sequence ID" value="CAG8719267.1"/>
    <property type="molecule type" value="Genomic_DNA"/>
</dbReference>
<dbReference type="AlphaFoldDB" id="A0A9N9NBS0"/>
<protein>
    <submittedName>
        <fullName evidence="1">1138_t:CDS:1</fullName>
    </submittedName>
</protein>
<comment type="caution">
    <text evidence="1">The sequence shown here is derived from an EMBL/GenBank/DDBJ whole genome shotgun (WGS) entry which is preliminary data.</text>
</comment>
<feature type="non-terminal residue" evidence="1">
    <location>
        <position position="1"/>
    </location>
</feature>
<name>A0A9N9NBS0_FUNMO</name>
<proteinExistence type="predicted"/>
<sequence length="422" mass="50276">EDSKLNELRNNFNQHLNPRKVEVTWASDLPLDTFVYLLKEGNVRFEAKEYLIKGNDMNLFVSLADPKVLNKNLKQIENLILNFKFIPFPHRSNSFLLKFDNVFHYHQGVQPFKDGYESESQIKTIVRAIISKPNLVNLWKEIGYEEICVDFNELAFISLFPRYSSLNWNFPTSEKVQIRLTKLINAGFELNTCIMINIFHRFEYMILGKIGEILWDAFTRIRSDLSTYSLVYELFNELFEPKRFLRTVNIFEFLKSRSDQHEEIVIRIVEKRFRNEIIDDVSRKKSLILTPKAYHFILQTYGERSELTMKCFKDLLAFKVYFNDSINPLQYKYSINVAFKLYNERIYYKPEHIKLLRQAKALVLLQPFFNVFIPKAFNTSEHERLIWLDLLNSFDGDDDDCKCFNECLLHWKLKFSHSIIPL</sequence>